<accession>A0A2W4Y3Y5</accession>
<evidence type="ECO:0000313" key="2">
    <source>
        <dbReference type="Proteomes" id="UP000249467"/>
    </source>
</evidence>
<reference evidence="1 2" key="2">
    <citation type="submission" date="2018-06" db="EMBL/GenBank/DDBJ databases">
        <title>Metagenomic assembly of (sub)arctic Cyanobacteria and their associated microbiome from non-axenic cultures.</title>
        <authorList>
            <person name="Baurain D."/>
        </authorList>
    </citation>
    <scope>NUCLEOTIDE SEQUENCE [LARGE SCALE GENOMIC DNA]</scope>
    <source>
        <strain evidence="1">ULC066bin1</strain>
    </source>
</reference>
<gene>
    <name evidence="1" type="ORF">DCF19_17495</name>
</gene>
<organism evidence="1 2">
    <name type="scientific">Pseudanabaena frigida</name>
    <dbReference type="NCBI Taxonomy" id="945775"/>
    <lineage>
        <taxon>Bacteria</taxon>
        <taxon>Bacillati</taxon>
        <taxon>Cyanobacteriota</taxon>
        <taxon>Cyanophyceae</taxon>
        <taxon>Pseudanabaenales</taxon>
        <taxon>Pseudanabaenaceae</taxon>
        <taxon>Pseudanabaena</taxon>
    </lineage>
</organism>
<dbReference type="AlphaFoldDB" id="A0A2W4Y3Y5"/>
<dbReference type="Proteomes" id="UP000249467">
    <property type="component" value="Unassembled WGS sequence"/>
</dbReference>
<sequence length="125" mass="14071">MNKLDRKLITTLGLGWLGFGIVGSAIAFALPPTQITILIDRSFCPQDKWLAIASAYNDLYQQHQNRDLQIKEVITFSDIGQEVLSTIPSPDTVRSLNTYGRFNQERQKQLQASYSQPKLLSCQSP</sequence>
<proteinExistence type="predicted"/>
<protein>
    <submittedName>
        <fullName evidence="1">Uncharacterized protein</fullName>
    </submittedName>
</protein>
<reference evidence="1 2" key="1">
    <citation type="submission" date="2018-04" db="EMBL/GenBank/DDBJ databases">
        <authorList>
            <person name="Go L.Y."/>
            <person name="Mitchell J.A."/>
        </authorList>
    </citation>
    <scope>NUCLEOTIDE SEQUENCE [LARGE SCALE GENOMIC DNA]</scope>
    <source>
        <strain evidence="1">ULC066bin1</strain>
    </source>
</reference>
<evidence type="ECO:0000313" key="1">
    <source>
        <dbReference type="EMBL" id="PZO38038.1"/>
    </source>
</evidence>
<comment type="caution">
    <text evidence="1">The sequence shown here is derived from an EMBL/GenBank/DDBJ whole genome shotgun (WGS) entry which is preliminary data.</text>
</comment>
<name>A0A2W4Y3Y5_9CYAN</name>
<dbReference type="EMBL" id="QBML01000026">
    <property type="protein sequence ID" value="PZO38038.1"/>
    <property type="molecule type" value="Genomic_DNA"/>
</dbReference>